<evidence type="ECO:0000256" key="5">
    <source>
        <dbReference type="SAM" id="MobiDB-lite"/>
    </source>
</evidence>
<dbReference type="EMBL" id="CP058601">
    <property type="protein sequence ID" value="QLG49982.1"/>
    <property type="molecule type" value="Genomic_DNA"/>
</dbReference>
<dbReference type="OrthoDB" id="170089at2157"/>
<feature type="compositionally biased region" description="Low complexity" evidence="5">
    <location>
        <begin position="13"/>
        <end position="27"/>
    </location>
</feature>
<feature type="domain" description="Succinylglutamate desuccinylase/Aspartoacylase catalytic" evidence="6">
    <location>
        <begin position="100"/>
        <end position="192"/>
    </location>
</feature>
<dbReference type="PROSITE" id="PS51318">
    <property type="entry name" value="TAT"/>
    <property type="match status" value="1"/>
</dbReference>
<dbReference type="AlphaFoldDB" id="A0A7D5KY27"/>
<feature type="region of interest" description="Disordered" evidence="5">
    <location>
        <begin position="1"/>
        <end position="88"/>
    </location>
</feature>
<name>A0A7D5KY27_9EURY</name>
<dbReference type="KEGG" id="haly:HYG82_14525"/>
<evidence type="ECO:0000259" key="6">
    <source>
        <dbReference type="Pfam" id="PF24827"/>
    </source>
</evidence>
<evidence type="ECO:0000256" key="3">
    <source>
        <dbReference type="ARBA" id="ARBA00022801"/>
    </source>
</evidence>
<comment type="cofactor">
    <cofactor evidence="1">
        <name>Zn(2+)</name>
        <dbReference type="ChEBI" id="CHEBI:29105"/>
    </cofactor>
</comment>
<dbReference type="Gene3D" id="3.40.630.10">
    <property type="entry name" value="Zn peptidases"/>
    <property type="match status" value="1"/>
</dbReference>
<keyword evidence="4" id="KW-0862">Zinc</keyword>
<evidence type="ECO:0000256" key="4">
    <source>
        <dbReference type="ARBA" id="ARBA00022833"/>
    </source>
</evidence>
<gene>
    <name evidence="7" type="ORF">HYG82_14525</name>
</gene>
<dbReference type="Proteomes" id="UP000509241">
    <property type="component" value="Chromosome"/>
</dbReference>
<reference evidence="7 8" key="1">
    <citation type="submission" date="2020-07" db="EMBL/GenBank/DDBJ databases">
        <authorList>
            <person name="Cui H."/>
        </authorList>
    </citation>
    <scope>NUCLEOTIDE SEQUENCE [LARGE SCALE GENOMIC DNA]</scope>
    <source>
        <strain evidence="7 8">YPL8</strain>
    </source>
</reference>
<feature type="compositionally biased region" description="Acidic residues" evidence="5">
    <location>
        <begin position="1"/>
        <end position="11"/>
    </location>
</feature>
<keyword evidence="3" id="KW-0378">Hydrolase</keyword>
<dbReference type="Pfam" id="PF24827">
    <property type="entry name" value="AstE_AspA_cat"/>
    <property type="match status" value="1"/>
</dbReference>
<evidence type="ECO:0000256" key="1">
    <source>
        <dbReference type="ARBA" id="ARBA00001947"/>
    </source>
</evidence>
<protein>
    <submittedName>
        <fullName evidence="7">Succinylglutamate desuccinylase/aspartoacylase family protein</fullName>
    </submittedName>
</protein>
<keyword evidence="8" id="KW-1185">Reference proteome</keyword>
<evidence type="ECO:0000256" key="2">
    <source>
        <dbReference type="ARBA" id="ARBA00022723"/>
    </source>
</evidence>
<evidence type="ECO:0000313" key="8">
    <source>
        <dbReference type="Proteomes" id="UP000509241"/>
    </source>
</evidence>
<dbReference type="GO" id="GO:0046872">
    <property type="term" value="F:metal ion binding"/>
    <property type="evidence" value="ECO:0007669"/>
    <property type="project" value="UniProtKB-KW"/>
</dbReference>
<organism evidence="7 8">
    <name type="scientific">Natrinema halophilum</name>
    <dbReference type="NCBI Taxonomy" id="1699371"/>
    <lineage>
        <taxon>Archaea</taxon>
        <taxon>Methanobacteriati</taxon>
        <taxon>Methanobacteriota</taxon>
        <taxon>Stenosarchaea group</taxon>
        <taxon>Halobacteria</taxon>
        <taxon>Halobacteriales</taxon>
        <taxon>Natrialbaceae</taxon>
        <taxon>Natrinema</taxon>
    </lineage>
</organism>
<dbReference type="GeneID" id="56034530"/>
<sequence>MTDPNATDDVEGSNRSRPTTRRSLLTSGAAVAVSTGIGTVGTVSARADDPCPSSPTEDPSEEAPTTPDEDNQDPPRRESLTLQSNTAYETEVFITDAARPGPTAMVVGGMDGNEQAGIEAASRISKWKPERGTLVVLPEADAVAVDQRTYNSPRGNLNRQFPANRTPTTPLARELWNLITEIDPTVVIDFHSSKGIWGSDLGPDGYGQAIYPSAVGNSRRIAADTAEFMNDEYVDGAYPSAYRVTVGNTLRGNKPKLMHKVAGDLERPGYLTEVTRYDTSLATRIEWTTAMGARLLRAHGIR</sequence>
<dbReference type="InterPro" id="IPR055438">
    <property type="entry name" value="AstE_AspA_cat"/>
</dbReference>
<evidence type="ECO:0000313" key="7">
    <source>
        <dbReference type="EMBL" id="QLG49982.1"/>
    </source>
</evidence>
<dbReference type="InterPro" id="IPR006311">
    <property type="entry name" value="TAT_signal"/>
</dbReference>
<proteinExistence type="predicted"/>
<keyword evidence="2" id="KW-0479">Metal-binding</keyword>
<dbReference type="RefSeq" id="WP_179262051.1">
    <property type="nucleotide sequence ID" value="NZ_CP058601.1"/>
</dbReference>
<accession>A0A7D5KY27</accession>
<dbReference type="SUPFAM" id="SSF53187">
    <property type="entry name" value="Zn-dependent exopeptidases"/>
    <property type="match status" value="1"/>
</dbReference>
<dbReference type="GO" id="GO:0016788">
    <property type="term" value="F:hydrolase activity, acting on ester bonds"/>
    <property type="evidence" value="ECO:0007669"/>
    <property type="project" value="InterPro"/>
</dbReference>